<evidence type="ECO:0000313" key="2">
    <source>
        <dbReference type="EMBL" id="KZC95709.1"/>
    </source>
</evidence>
<dbReference type="EMBL" id="LQXA01000019">
    <property type="protein sequence ID" value="KZC95709.1"/>
    <property type="molecule type" value="Genomic_DNA"/>
</dbReference>
<name>A0A154V383_9MICO</name>
<reference evidence="2 3" key="1">
    <citation type="submission" date="2016-01" db="EMBL/GenBank/DDBJ databases">
        <title>Draft genome sequence of Clavibacter michiganensis subsp. tessellarius DOAB 609.</title>
        <authorList>
            <person name="Tambong J.T."/>
        </authorList>
    </citation>
    <scope>NUCLEOTIDE SEQUENCE [LARGE SCALE GENOMIC DNA]</scope>
    <source>
        <strain evidence="2 3">DOAB 609</strain>
    </source>
</reference>
<dbReference type="RefSeq" id="WP_063070945.1">
    <property type="nucleotide sequence ID" value="NZ_LQXA01000019.1"/>
</dbReference>
<proteinExistence type="predicted"/>
<feature type="region of interest" description="Disordered" evidence="1">
    <location>
        <begin position="93"/>
        <end position="116"/>
    </location>
</feature>
<organism evidence="2 3">
    <name type="scientific">Clavibacter tessellarius</name>
    <dbReference type="NCBI Taxonomy" id="31965"/>
    <lineage>
        <taxon>Bacteria</taxon>
        <taxon>Bacillati</taxon>
        <taxon>Actinomycetota</taxon>
        <taxon>Actinomycetes</taxon>
        <taxon>Micrococcales</taxon>
        <taxon>Microbacteriaceae</taxon>
        <taxon>Clavibacter</taxon>
    </lineage>
</organism>
<evidence type="ECO:0000313" key="3">
    <source>
        <dbReference type="Proteomes" id="UP000076218"/>
    </source>
</evidence>
<comment type="caution">
    <text evidence="2">The sequence shown here is derived from an EMBL/GenBank/DDBJ whole genome shotgun (WGS) entry which is preliminary data.</text>
</comment>
<dbReference type="OrthoDB" id="4790882at2"/>
<dbReference type="STRING" id="31965.AWH51_06545"/>
<dbReference type="AlphaFoldDB" id="A0A154V383"/>
<evidence type="ECO:0008006" key="4">
    <source>
        <dbReference type="Google" id="ProtNLM"/>
    </source>
</evidence>
<protein>
    <recommendedName>
        <fullName evidence="4">PE-PPE domain-containing protein</fullName>
    </recommendedName>
</protein>
<accession>A0A154V383</accession>
<dbReference type="SUPFAM" id="SSF53474">
    <property type="entry name" value="alpha/beta-Hydrolases"/>
    <property type="match status" value="1"/>
</dbReference>
<evidence type="ECO:0000256" key="1">
    <source>
        <dbReference type="SAM" id="MobiDB-lite"/>
    </source>
</evidence>
<gene>
    <name evidence="2" type="ORF">AWH51_06545</name>
</gene>
<feature type="region of interest" description="Disordered" evidence="1">
    <location>
        <begin position="437"/>
        <end position="457"/>
    </location>
</feature>
<dbReference type="InterPro" id="IPR029058">
    <property type="entry name" value="AB_hydrolase_fold"/>
</dbReference>
<sequence length="457" mass="46853">MTDLTVTTGGTTTVVATDDLLHMAALLAGAARRLQEHTQALALPPLVSDVTGVHDAALDLPRRLLSSAAQDAHGLAGDLRRAAAEYADGERDADRCVRSASPESTGGAADDGGGLGELAAETGRSWGDLLRLVGIVAPLVSHPDGPGRLLLPSILRGAVSDVAAAAARSLPDRPPGDDGTREATSALMLLLGAVGILHDGPAVVRARPVAPRPAPTTFQELTDRIPDPVPGAAQMRIEAYRAPDGGRRFVAYLGGMQTLLPGSVPDDFGPSSAVAALATERGSAVRAAEEALRDAGASATDEVYVVGYSQGGILARSVGDDPAFHVTHELTLGSPVGQLPLRQGIGGVAVEHTDDPVPPLGGARLSAGAGGDDVVVRAPAALGAERADPLSAHQLPTYRATAAEMDASRSPQLVRERGELRRFLDGATPISAHLYRAERVPEASSSAAGAVRPERAR</sequence>
<dbReference type="Proteomes" id="UP000076218">
    <property type="component" value="Unassembled WGS sequence"/>
</dbReference>